<feature type="transmembrane region" description="Helical" evidence="8">
    <location>
        <begin position="142"/>
        <end position="164"/>
    </location>
</feature>
<sequence>MNIGLALLPVIVIFILLFILKQSSVTAGLMSYIIAVAVAFFTPGFSLGVTSLFHATVEGLLLTFIVAYVLLFGIWLFHLMNEAGLIQTIASHISVSTKDPARQALILVIAFSPLVESVSGFGIAVIVIAPILIALGFDRFKAAVLSLVSLTVVPWGALSTGTVIGANLTNLSLHSLGAGTALLSMPIFLYFTIVTVYLVGGCKEIKKKWLEILLVSGALFGATWFFSAYVSVELAGVFASLAALSIEMLFIRFGEKIETEVAASVDKKDSLMKALSPYIVLTGMLFLSRLVPVFENWLNTHAVFEWEAYDFRLPMLYSPGFFLLITCLFAIIFFNIRFQTVKKSFKGTVKQWVPVNLSMLGFVAMAEVMSSSGMTTLLAEAGAEKLGAAFVLLSPIIGGIGGFLTGSNTGSNAMFIKLQVQTANYLGVSPEWLANSQNASSGHMTMASPSRVLLGASVSGIKSEENKILKKMAAIASMALLMILVEMWLIHF</sequence>
<keyword evidence="3 8" id="KW-0813">Transport</keyword>
<protein>
    <recommendedName>
        <fullName evidence="8">L-lactate permease</fullName>
    </recommendedName>
</protein>
<reference evidence="9 10" key="1">
    <citation type="submission" date="2018-04" db="EMBL/GenBank/DDBJ databases">
        <title>Camelliibacillus theae gen. nov., sp. nov., isolated from Pu'er tea.</title>
        <authorList>
            <person name="Niu L."/>
        </authorList>
    </citation>
    <scope>NUCLEOTIDE SEQUENCE [LARGE SCALE GENOMIC DNA]</scope>
    <source>
        <strain evidence="9 10">T8</strain>
    </source>
</reference>
<feature type="transmembrane region" description="Helical" evidence="8">
    <location>
        <begin position="60"/>
        <end position="78"/>
    </location>
</feature>
<feature type="transmembrane region" description="Helical" evidence="8">
    <location>
        <begin position="385"/>
        <end position="404"/>
    </location>
</feature>
<gene>
    <name evidence="9" type="ORF">DCC39_18120</name>
</gene>
<evidence type="ECO:0000256" key="8">
    <source>
        <dbReference type="RuleBase" id="RU365092"/>
    </source>
</evidence>
<feature type="transmembrane region" description="Helical" evidence="8">
    <location>
        <begin position="314"/>
        <end position="336"/>
    </location>
</feature>
<feature type="transmembrane region" description="Helical" evidence="8">
    <location>
        <begin position="104"/>
        <end position="135"/>
    </location>
</feature>
<dbReference type="Pfam" id="PF02652">
    <property type="entry name" value="Lactate_perm"/>
    <property type="match status" value="2"/>
</dbReference>
<feature type="transmembrane region" description="Helical" evidence="8">
    <location>
        <begin position="236"/>
        <end position="254"/>
    </location>
</feature>
<dbReference type="RefSeq" id="WP_116556292.1">
    <property type="nucleotide sequence ID" value="NZ_QCZG01000071.1"/>
</dbReference>
<dbReference type="PANTHER" id="PTHR30003:SF0">
    <property type="entry name" value="GLYCOLATE PERMEASE GLCA-RELATED"/>
    <property type="match status" value="1"/>
</dbReference>
<dbReference type="OrthoDB" id="9761056at2"/>
<feature type="transmembrane region" description="Helical" evidence="8">
    <location>
        <begin position="357"/>
        <end position="379"/>
    </location>
</feature>
<dbReference type="AlphaFoldDB" id="A0A2U1JKA0"/>
<comment type="caution">
    <text evidence="9">The sequence shown here is derived from an EMBL/GenBank/DDBJ whole genome shotgun (WGS) entry which is preliminary data.</text>
</comment>
<dbReference type="PANTHER" id="PTHR30003">
    <property type="entry name" value="L-LACTATE PERMEASE"/>
    <property type="match status" value="1"/>
</dbReference>
<evidence type="ECO:0000256" key="7">
    <source>
        <dbReference type="ARBA" id="ARBA00023136"/>
    </source>
</evidence>
<feature type="transmembrane region" description="Helical" evidence="8">
    <location>
        <begin position="212"/>
        <end position="230"/>
    </location>
</feature>
<keyword evidence="5 8" id="KW-0812">Transmembrane</keyword>
<feature type="transmembrane region" description="Helical" evidence="8">
    <location>
        <begin position="472"/>
        <end position="490"/>
    </location>
</feature>
<evidence type="ECO:0000313" key="10">
    <source>
        <dbReference type="Proteomes" id="UP000245998"/>
    </source>
</evidence>
<evidence type="ECO:0000256" key="2">
    <source>
        <dbReference type="ARBA" id="ARBA00010100"/>
    </source>
</evidence>
<evidence type="ECO:0000256" key="4">
    <source>
        <dbReference type="ARBA" id="ARBA00022475"/>
    </source>
</evidence>
<name>A0A2U1JKA0_9BACI</name>
<feature type="transmembrane region" description="Helical" evidence="8">
    <location>
        <begin position="32"/>
        <end position="53"/>
    </location>
</feature>
<dbReference type="Proteomes" id="UP000245998">
    <property type="component" value="Unassembled WGS sequence"/>
</dbReference>
<feature type="transmembrane region" description="Helical" evidence="8">
    <location>
        <begin position="176"/>
        <end position="200"/>
    </location>
</feature>
<evidence type="ECO:0000256" key="5">
    <source>
        <dbReference type="ARBA" id="ARBA00022692"/>
    </source>
</evidence>
<organism evidence="9 10">
    <name type="scientific">Pueribacillus theae</name>
    <dbReference type="NCBI Taxonomy" id="2171751"/>
    <lineage>
        <taxon>Bacteria</taxon>
        <taxon>Bacillati</taxon>
        <taxon>Bacillota</taxon>
        <taxon>Bacilli</taxon>
        <taxon>Bacillales</taxon>
        <taxon>Bacillaceae</taxon>
        <taxon>Pueribacillus</taxon>
    </lineage>
</organism>
<keyword evidence="7 8" id="KW-0472">Membrane</keyword>
<dbReference type="InterPro" id="IPR003804">
    <property type="entry name" value="Lactate_perm"/>
</dbReference>
<comment type="subcellular location">
    <subcellularLocation>
        <location evidence="1 8">Cell membrane</location>
        <topology evidence="1 8">Multi-pass membrane protein</topology>
    </subcellularLocation>
</comment>
<dbReference type="GO" id="GO:0015129">
    <property type="term" value="F:lactate transmembrane transporter activity"/>
    <property type="evidence" value="ECO:0007669"/>
    <property type="project" value="UniProtKB-UniRule"/>
</dbReference>
<feature type="transmembrane region" description="Helical" evidence="8">
    <location>
        <begin position="275"/>
        <end position="294"/>
    </location>
</feature>
<accession>A0A2U1JKA0</accession>
<evidence type="ECO:0000256" key="3">
    <source>
        <dbReference type="ARBA" id="ARBA00022448"/>
    </source>
</evidence>
<dbReference type="GO" id="GO:0015295">
    <property type="term" value="F:solute:proton symporter activity"/>
    <property type="evidence" value="ECO:0007669"/>
    <property type="project" value="TreeGrafter"/>
</dbReference>
<keyword evidence="4 8" id="KW-1003">Cell membrane</keyword>
<keyword evidence="6 8" id="KW-1133">Transmembrane helix</keyword>
<comment type="function">
    <text evidence="8">Uptake of L-lactate across the membrane. Can also transport D-lactate and glycolate.</text>
</comment>
<comment type="similarity">
    <text evidence="2 8">Belongs to the lactate permease family.</text>
</comment>
<proteinExistence type="inferred from homology"/>
<evidence type="ECO:0000256" key="1">
    <source>
        <dbReference type="ARBA" id="ARBA00004651"/>
    </source>
</evidence>
<evidence type="ECO:0000256" key="6">
    <source>
        <dbReference type="ARBA" id="ARBA00022989"/>
    </source>
</evidence>
<keyword evidence="10" id="KW-1185">Reference proteome</keyword>
<dbReference type="EMBL" id="QCZG01000071">
    <property type="protein sequence ID" value="PWA05303.1"/>
    <property type="molecule type" value="Genomic_DNA"/>
</dbReference>
<dbReference type="GO" id="GO:0005886">
    <property type="term" value="C:plasma membrane"/>
    <property type="evidence" value="ECO:0007669"/>
    <property type="project" value="UniProtKB-SubCell"/>
</dbReference>
<evidence type="ECO:0000313" key="9">
    <source>
        <dbReference type="EMBL" id="PWA05303.1"/>
    </source>
</evidence>